<protein>
    <submittedName>
        <fullName evidence="1">AAA family ATPase</fullName>
    </submittedName>
</protein>
<dbReference type="AlphaFoldDB" id="A0AB39YGM8"/>
<dbReference type="Gene3D" id="3.40.50.300">
    <property type="entry name" value="P-loop containing nucleotide triphosphate hydrolases"/>
    <property type="match status" value="1"/>
</dbReference>
<organism evidence="1">
    <name type="scientific">Streptomyces sp. R33</name>
    <dbReference type="NCBI Taxonomy" id="3238629"/>
    <lineage>
        <taxon>Bacteria</taxon>
        <taxon>Bacillati</taxon>
        <taxon>Actinomycetota</taxon>
        <taxon>Actinomycetes</taxon>
        <taxon>Kitasatosporales</taxon>
        <taxon>Streptomycetaceae</taxon>
        <taxon>Streptomyces</taxon>
    </lineage>
</organism>
<gene>
    <name evidence="1" type="ORF">AB5J51_40165</name>
</gene>
<dbReference type="RefSeq" id="WP_369780143.1">
    <property type="nucleotide sequence ID" value="NZ_CP165727.1"/>
</dbReference>
<dbReference type="EMBL" id="CP165727">
    <property type="protein sequence ID" value="XDV68651.1"/>
    <property type="molecule type" value="Genomic_DNA"/>
</dbReference>
<dbReference type="Pfam" id="PF13671">
    <property type="entry name" value="AAA_33"/>
    <property type="match status" value="1"/>
</dbReference>
<proteinExistence type="predicted"/>
<evidence type="ECO:0000313" key="1">
    <source>
        <dbReference type="EMBL" id="XDV68651.1"/>
    </source>
</evidence>
<sequence length="184" mass="19839">MPTRPTLVVVSGPPATGKTTLAHILAHELGCPAIIRDEIKQGMVINVPDHQANGDDTLNIPTMAAFFRTITVLLEAGVTLVAEAAFQDRLWRPGLEPLMNIADLRIVRCTTAAPTIVERITERARTDSHRTAHGDHALLADIATGTYSPDHFVPISLDAPTLLVDTSDGYQPSTKEITAFIQTA</sequence>
<reference evidence="1" key="1">
    <citation type="submission" date="2024-08" db="EMBL/GenBank/DDBJ databases">
        <authorList>
            <person name="Yu S.T."/>
        </authorList>
    </citation>
    <scope>NUCLEOTIDE SEQUENCE</scope>
    <source>
        <strain evidence="1">R33</strain>
    </source>
</reference>
<dbReference type="SUPFAM" id="SSF52540">
    <property type="entry name" value="P-loop containing nucleoside triphosphate hydrolases"/>
    <property type="match status" value="1"/>
</dbReference>
<name>A0AB39YGM8_9ACTN</name>
<dbReference type="InterPro" id="IPR027417">
    <property type="entry name" value="P-loop_NTPase"/>
</dbReference>
<accession>A0AB39YGM8</accession>